<dbReference type="Pfam" id="PF00005">
    <property type="entry name" value="ABC_tran"/>
    <property type="match status" value="1"/>
</dbReference>
<dbReference type="SMART" id="SM00382">
    <property type="entry name" value="AAA"/>
    <property type="match status" value="1"/>
</dbReference>
<dbReference type="GO" id="GO:0005886">
    <property type="term" value="C:plasma membrane"/>
    <property type="evidence" value="ECO:0007669"/>
    <property type="project" value="UniProtKB-SubCell"/>
</dbReference>
<evidence type="ECO:0000256" key="7">
    <source>
        <dbReference type="ARBA" id="ARBA00022967"/>
    </source>
</evidence>
<dbReference type="Proteomes" id="UP000002484">
    <property type="component" value="Chromosome"/>
</dbReference>
<evidence type="ECO:0000256" key="4">
    <source>
        <dbReference type="ARBA" id="ARBA00022475"/>
    </source>
</evidence>
<dbReference type="PANTHER" id="PTHR42711">
    <property type="entry name" value="ABC TRANSPORTER ATP-BINDING PROTEIN"/>
    <property type="match status" value="1"/>
</dbReference>
<dbReference type="CDD" id="cd03230">
    <property type="entry name" value="ABC_DR_subfamily_A"/>
    <property type="match status" value="1"/>
</dbReference>
<dbReference type="OrthoDB" id="9804819at2"/>
<dbReference type="Gene3D" id="3.40.50.300">
    <property type="entry name" value="P-loop containing nucleotide triphosphate hydrolases"/>
    <property type="match status" value="1"/>
</dbReference>
<dbReference type="GO" id="GO:0046677">
    <property type="term" value="P:response to antibiotic"/>
    <property type="evidence" value="ECO:0007669"/>
    <property type="project" value="UniProtKB-KW"/>
</dbReference>
<evidence type="ECO:0000256" key="1">
    <source>
        <dbReference type="ARBA" id="ARBA00004202"/>
    </source>
</evidence>
<evidence type="ECO:0000256" key="5">
    <source>
        <dbReference type="ARBA" id="ARBA00022741"/>
    </source>
</evidence>
<reference evidence="12 13" key="1">
    <citation type="submission" date="2010-10" db="EMBL/GenBank/DDBJ databases">
        <title>Complete sequence of Frankia sp. EuI1c.</title>
        <authorList>
            <consortium name="US DOE Joint Genome Institute"/>
            <person name="Lucas S."/>
            <person name="Copeland A."/>
            <person name="Lapidus A."/>
            <person name="Cheng J.-F."/>
            <person name="Bruce D."/>
            <person name="Goodwin L."/>
            <person name="Pitluck S."/>
            <person name="Chertkov O."/>
            <person name="Detter J.C."/>
            <person name="Han C."/>
            <person name="Tapia R."/>
            <person name="Land M."/>
            <person name="Hauser L."/>
            <person name="Jeffries C."/>
            <person name="Kyrpides N."/>
            <person name="Ivanova N."/>
            <person name="Mikhailova N."/>
            <person name="Beauchemin N."/>
            <person name="Sen A."/>
            <person name="Sur S.A."/>
            <person name="Gtari M."/>
            <person name="Wall L."/>
            <person name="Tisa L."/>
            <person name="Woyke T."/>
        </authorList>
    </citation>
    <scope>NUCLEOTIDE SEQUENCE [LARGE SCALE GENOMIC DNA]</scope>
    <source>
        <strain evidence="13">DSM 45817 / CECT 9037 / EuI1c</strain>
    </source>
</reference>
<comment type="subcellular location">
    <subcellularLocation>
        <location evidence="1">Cell membrane</location>
        <topology evidence="1">Peripheral membrane protein</topology>
    </subcellularLocation>
</comment>
<dbReference type="GO" id="GO:0005524">
    <property type="term" value="F:ATP binding"/>
    <property type="evidence" value="ECO:0007669"/>
    <property type="project" value="UniProtKB-KW"/>
</dbReference>
<dbReference type="AlphaFoldDB" id="E3J3V6"/>
<evidence type="ECO:0000256" key="2">
    <source>
        <dbReference type="ARBA" id="ARBA00005417"/>
    </source>
</evidence>
<evidence type="ECO:0000256" key="8">
    <source>
        <dbReference type="ARBA" id="ARBA00023136"/>
    </source>
</evidence>
<dbReference type="PROSITE" id="PS50893">
    <property type="entry name" value="ABC_TRANSPORTER_2"/>
    <property type="match status" value="1"/>
</dbReference>
<dbReference type="GO" id="GO:0016887">
    <property type="term" value="F:ATP hydrolysis activity"/>
    <property type="evidence" value="ECO:0007669"/>
    <property type="project" value="InterPro"/>
</dbReference>
<dbReference type="PROSITE" id="PS00211">
    <property type="entry name" value="ABC_TRANSPORTER_1"/>
    <property type="match status" value="1"/>
</dbReference>
<dbReference type="InterPro" id="IPR003593">
    <property type="entry name" value="AAA+_ATPase"/>
</dbReference>
<keyword evidence="13" id="KW-1185">Reference proteome</keyword>
<keyword evidence="4" id="KW-1003">Cell membrane</keyword>
<dbReference type="KEGG" id="fri:FraEuI1c_2555"/>
<dbReference type="RefSeq" id="WP_013423707.1">
    <property type="nucleotide sequence ID" value="NC_014666.1"/>
</dbReference>
<protein>
    <submittedName>
        <fullName evidence="12">ABC transporter related protein</fullName>
    </submittedName>
</protein>
<dbReference type="EMBL" id="CP002299">
    <property type="protein sequence ID" value="ADP80589.1"/>
    <property type="molecule type" value="Genomic_DNA"/>
</dbReference>
<dbReference type="eggNOG" id="COG1131">
    <property type="taxonomic scope" value="Bacteria"/>
</dbReference>
<keyword evidence="7" id="KW-1278">Translocase</keyword>
<dbReference type="PANTHER" id="PTHR42711:SF5">
    <property type="entry name" value="ABC TRANSPORTER ATP-BINDING PROTEIN NATA"/>
    <property type="match status" value="1"/>
</dbReference>
<keyword evidence="5" id="KW-0547">Nucleotide-binding</keyword>
<feature type="domain" description="ABC transporter" evidence="11">
    <location>
        <begin position="4"/>
        <end position="229"/>
    </location>
</feature>
<accession>E3J3V6</accession>
<keyword evidence="6" id="KW-0067">ATP-binding</keyword>
<gene>
    <name evidence="12" type="ordered locus">FraEuI1c_2555</name>
</gene>
<feature type="compositionally biased region" description="Low complexity" evidence="10">
    <location>
        <begin position="284"/>
        <end position="304"/>
    </location>
</feature>
<feature type="region of interest" description="Disordered" evidence="10">
    <location>
        <begin position="283"/>
        <end position="333"/>
    </location>
</feature>
<evidence type="ECO:0000256" key="10">
    <source>
        <dbReference type="SAM" id="MobiDB-lite"/>
    </source>
</evidence>
<keyword evidence="9" id="KW-0046">Antibiotic resistance</keyword>
<dbReference type="InterPro" id="IPR027417">
    <property type="entry name" value="P-loop_NTPase"/>
</dbReference>
<dbReference type="FunFam" id="3.40.50.300:FF:000589">
    <property type="entry name" value="ABC transporter, ATP-binding subunit"/>
    <property type="match status" value="1"/>
</dbReference>
<evidence type="ECO:0000259" key="11">
    <source>
        <dbReference type="PROSITE" id="PS50893"/>
    </source>
</evidence>
<evidence type="ECO:0000313" key="13">
    <source>
        <dbReference type="Proteomes" id="UP000002484"/>
    </source>
</evidence>
<dbReference type="InParanoid" id="E3J3V6"/>
<dbReference type="SUPFAM" id="SSF52540">
    <property type="entry name" value="P-loop containing nucleoside triphosphate hydrolases"/>
    <property type="match status" value="1"/>
</dbReference>
<comment type="similarity">
    <text evidence="2">Belongs to the ABC transporter superfamily.</text>
</comment>
<dbReference type="InterPro" id="IPR003439">
    <property type="entry name" value="ABC_transporter-like_ATP-bd"/>
</dbReference>
<organism evidence="12 13">
    <name type="scientific">Pseudofrankia inefficax (strain DSM 45817 / CECT 9037 / DDB 130130 / EuI1c)</name>
    <name type="common">Frankia inefficax</name>
    <dbReference type="NCBI Taxonomy" id="298654"/>
    <lineage>
        <taxon>Bacteria</taxon>
        <taxon>Bacillati</taxon>
        <taxon>Actinomycetota</taxon>
        <taxon>Actinomycetes</taxon>
        <taxon>Frankiales</taxon>
        <taxon>Frankiaceae</taxon>
        <taxon>Pseudofrankia</taxon>
    </lineage>
</organism>
<dbReference type="InterPro" id="IPR017871">
    <property type="entry name" value="ABC_transporter-like_CS"/>
</dbReference>
<evidence type="ECO:0000313" key="12">
    <source>
        <dbReference type="EMBL" id="ADP80589.1"/>
    </source>
</evidence>
<evidence type="ECO:0000256" key="9">
    <source>
        <dbReference type="ARBA" id="ARBA00023251"/>
    </source>
</evidence>
<dbReference type="HOGENOM" id="CLU_000604_1_2_11"/>
<name>E3J3V6_PSEI1</name>
<keyword evidence="8" id="KW-0472">Membrane</keyword>
<keyword evidence="3" id="KW-0813">Transport</keyword>
<dbReference type="STRING" id="298654.FraEuI1c_2555"/>
<evidence type="ECO:0000256" key="6">
    <source>
        <dbReference type="ARBA" id="ARBA00022840"/>
    </source>
</evidence>
<sequence>MPAIEIAALRKAYGGRPVVRDLDLTVEAGECFALLGPNGAGKTTTVEILEGFRSRDGGRVTVLGHDPAAATRSWRARTGVVAQTTGAALDLTVAEAVRHFAGYHAAPRPTDELIDAVGLTEQAGTRIEALSGGQRRRLDVALGVQGRPELLFLDEPTTGLDPQGRRQVWELVEALRAQGTTILLTTHYLDEAAQLCDRVGVITHGQLIETAPTAEFGGRLRDSATVRWRDGGQVREVRTPTPTAVVRDLLAATPDGEIEDLEILRPTLEEIYLALLEKADRAAAGPVSDDPVSDDPVSGDPAPDTRSLRRGAAAGPSDLAQPRAPRAVLRSGS</sequence>
<evidence type="ECO:0000256" key="3">
    <source>
        <dbReference type="ARBA" id="ARBA00022448"/>
    </source>
</evidence>
<dbReference type="InterPro" id="IPR050763">
    <property type="entry name" value="ABC_transporter_ATP-binding"/>
</dbReference>
<proteinExistence type="inferred from homology"/>